<evidence type="ECO:0000313" key="7">
    <source>
        <dbReference type="EMBL" id="SDH92294.1"/>
    </source>
</evidence>
<evidence type="ECO:0000256" key="6">
    <source>
        <dbReference type="SAM" id="Phobius"/>
    </source>
</evidence>
<dbReference type="NCBIfam" id="TIGR02532">
    <property type="entry name" value="IV_pilin_GFxxxE"/>
    <property type="match status" value="1"/>
</dbReference>
<reference evidence="8" key="1">
    <citation type="submission" date="2016-10" db="EMBL/GenBank/DDBJ databases">
        <authorList>
            <person name="Varghese N."/>
            <person name="Submissions S."/>
        </authorList>
    </citation>
    <scope>NUCLEOTIDE SEQUENCE [LARGE SCALE GENOMIC DNA]</scope>
    <source>
        <strain evidence="8">DSM 8344</strain>
    </source>
</reference>
<evidence type="ECO:0000256" key="2">
    <source>
        <dbReference type="ARBA" id="ARBA00022481"/>
    </source>
</evidence>
<keyword evidence="5 6" id="KW-0472">Membrane</keyword>
<dbReference type="OrthoDB" id="1798992at2"/>
<comment type="subcellular location">
    <subcellularLocation>
        <location evidence="1">Membrane</location>
        <topology evidence="1">Single-pass membrane protein</topology>
    </subcellularLocation>
</comment>
<accession>A0A1G8GD47</accession>
<keyword evidence="4 6" id="KW-1133">Transmembrane helix</keyword>
<dbReference type="EMBL" id="FNCP01000022">
    <property type="protein sequence ID" value="SDH92294.1"/>
    <property type="molecule type" value="Genomic_DNA"/>
</dbReference>
<dbReference type="AlphaFoldDB" id="A0A1G8GD47"/>
<dbReference type="PANTHER" id="PTHR30093:SF47">
    <property type="entry name" value="TYPE IV PILUS NON-CORE MINOR PILIN PILE"/>
    <property type="match status" value="1"/>
</dbReference>
<evidence type="ECO:0000256" key="5">
    <source>
        <dbReference type="ARBA" id="ARBA00023136"/>
    </source>
</evidence>
<dbReference type="PRINTS" id="PR00885">
    <property type="entry name" value="BCTERIALGSPH"/>
</dbReference>
<proteinExistence type="predicted"/>
<evidence type="ECO:0000256" key="1">
    <source>
        <dbReference type="ARBA" id="ARBA00004167"/>
    </source>
</evidence>
<dbReference type="STRING" id="1121419.SAMN05443529_12218"/>
<protein>
    <submittedName>
        <fullName evidence="7">General secretion pathway protein G</fullName>
    </submittedName>
</protein>
<keyword evidence="2" id="KW-0488">Methylation</keyword>
<gene>
    <name evidence="7" type="ORF">SAMN05443529_12218</name>
</gene>
<dbReference type="InterPro" id="IPR002416">
    <property type="entry name" value="T2SS_protein-GspH"/>
</dbReference>
<keyword evidence="3 6" id="KW-0812">Transmembrane</keyword>
<feature type="transmembrane region" description="Helical" evidence="6">
    <location>
        <begin position="7"/>
        <end position="27"/>
    </location>
</feature>
<evidence type="ECO:0000256" key="4">
    <source>
        <dbReference type="ARBA" id="ARBA00022989"/>
    </source>
</evidence>
<organism evidence="7 8">
    <name type="scientific">Desulfosporosinus hippei DSM 8344</name>
    <dbReference type="NCBI Taxonomy" id="1121419"/>
    <lineage>
        <taxon>Bacteria</taxon>
        <taxon>Bacillati</taxon>
        <taxon>Bacillota</taxon>
        <taxon>Clostridia</taxon>
        <taxon>Eubacteriales</taxon>
        <taxon>Desulfitobacteriaceae</taxon>
        <taxon>Desulfosporosinus</taxon>
    </lineage>
</organism>
<sequence length="117" mass="13201">MSRNRGFTLIEMMIVLVIIGIIVSAGYPSLPEAVNRSRETERSRHEYVVNKALKQYYALTGKYPEYTLPVNLSSLKDDLYSQTGVSLNVEKYPNTSPQTFRDPDGDGKCEISSLHVK</sequence>
<dbReference type="PANTHER" id="PTHR30093">
    <property type="entry name" value="GENERAL SECRETION PATHWAY PROTEIN G"/>
    <property type="match status" value="1"/>
</dbReference>
<dbReference type="RefSeq" id="WP_092334814.1">
    <property type="nucleotide sequence ID" value="NZ_FNCP01000022.1"/>
</dbReference>
<evidence type="ECO:0000313" key="8">
    <source>
        <dbReference type="Proteomes" id="UP000198656"/>
    </source>
</evidence>
<dbReference type="GO" id="GO:0016020">
    <property type="term" value="C:membrane"/>
    <property type="evidence" value="ECO:0007669"/>
    <property type="project" value="UniProtKB-SubCell"/>
</dbReference>
<dbReference type="GO" id="GO:0015627">
    <property type="term" value="C:type II protein secretion system complex"/>
    <property type="evidence" value="ECO:0007669"/>
    <property type="project" value="InterPro"/>
</dbReference>
<dbReference type="SUPFAM" id="SSF54523">
    <property type="entry name" value="Pili subunits"/>
    <property type="match status" value="1"/>
</dbReference>
<evidence type="ECO:0000256" key="3">
    <source>
        <dbReference type="ARBA" id="ARBA00022692"/>
    </source>
</evidence>
<dbReference type="InterPro" id="IPR012902">
    <property type="entry name" value="N_methyl_site"/>
</dbReference>
<dbReference type="Proteomes" id="UP000198656">
    <property type="component" value="Unassembled WGS sequence"/>
</dbReference>
<dbReference type="Gene3D" id="3.30.700.10">
    <property type="entry name" value="Glycoprotein, Type 4 Pilin"/>
    <property type="match status" value="1"/>
</dbReference>
<dbReference type="InterPro" id="IPR045584">
    <property type="entry name" value="Pilin-like"/>
</dbReference>
<dbReference type="PROSITE" id="PS00409">
    <property type="entry name" value="PROKAR_NTER_METHYL"/>
    <property type="match status" value="1"/>
</dbReference>
<dbReference type="Pfam" id="PF07963">
    <property type="entry name" value="N_methyl"/>
    <property type="match status" value="1"/>
</dbReference>
<keyword evidence="8" id="KW-1185">Reference proteome</keyword>
<name>A0A1G8GD47_9FIRM</name>
<dbReference type="GO" id="GO:0015628">
    <property type="term" value="P:protein secretion by the type II secretion system"/>
    <property type="evidence" value="ECO:0007669"/>
    <property type="project" value="InterPro"/>
</dbReference>